<keyword evidence="1" id="KW-0472">Membrane</keyword>
<dbReference type="EMBL" id="JAFEMO010000008">
    <property type="protein sequence ID" value="KAH7566538.1"/>
    <property type="molecule type" value="Genomic_DNA"/>
</dbReference>
<comment type="caution">
    <text evidence="2">The sequence shown here is derived from an EMBL/GenBank/DDBJ whole genome shotgun (WGS) entry which is preliminary data.</text>
</comment>
<protein>
    <submittedName>
        <fullName evidence="2">Uncharacterized protein</fullName>
    </submittedName>
</protein>
<proteinExistence type="predicted"/>
<evidence type="ECO:0000313" key="2">
    <source>
        <dbReference type="EMBL" id="KAH7566538.1"/>
    </source>
</evidence>
<feature type="transmembrane region" description="Helical" evidence="1">
    <location>
        <begin position="12"/>
        <end position="29"/>
    </location>
</feature>
<reference evidence="2 3" key="1">
    <citation type="submission" date="2021-02" db="EMBL/GenBank/DDBJ databases">
        <title>Plant Genome Project.</title>
        <authorList>
            <person name="Zhang R.-G."/>
        </authorList>
    </citation>
    <scope>NUCLEOTIDE SEQUENCE [LARGE SCALE GENOMIC DNA]</scope>
    <source>
        <tissue evidence="2">Leaves</tissue>
    </source>
</reference>
<organism evidence="2 3">
    <name type="scientific">Xanthoceras sorbifolium</name>
    <dbReference type="NCBI Taxonomy" id="99658"/>
    <lineage>
        <taxon>Eukaryota</taxon>
        <taxon>Viridiplantae</taxon>
        <taxon>Streptophyta</taxon>
        <taxon>Embryophyta</taxon>
        <taxon>Tracheophyta</taxon>
        <taxon>Spermatophyta</taxon>
        <taxon>Magnoliopsida</taxon>
        <taxon>eudicotyledons</taxon>
        <taxon>Gunneridae</taxon>
        <taxon>Pentapetalae</taxon>
        <taxon>rosids</taxon>
        <taxon>malvids</taxon>
        <taxon>Sapindales</taxon>
        <taxon>Sapindaceae</taxon>
        <taxon>Xanthoceroideae</taxon>
        <taxon>Xanthoceras</taxon>
    </lineage>
</organism>
<dbReference type="Proteomes" id="UP000827721">
    <property type="component" value="Unassembled WGS sequence"/>
</dbReference>
<keyword evidence="1" id="KW-0812">Transmembrane</keyword>
<evidence type="ECO:0000313" key="3">
    <source>
        <dbReference type="Proteomes" id="UP000827721"/>
    </source>
</evidence>
<keyword evidence="1" id="KW-1133">Transmembrane helix</keyword>
<evidence type="ECO:0000256" key="1">
    <source>
        <dbReference type="SAM" id="Phobius"/>
    </source>
</evidence>
<name>A0ABQ8HQC0_9ROSI</name>
<gene>
    <name evidence="2" type="ORF">JRO89_XS08G0181300</name>
</gene>
<sequence>MRDRLVVSFQRTVTHMMTLCFHLVAMLLWRPRPFRLRTRGHMEIQSSIRKIRMLYKQMPMMRLSTIHYIRLMYRPKTLRRCGLCNFNPLREVDPVALSLYHEFLADNTKRRDVGLGTDGWKEPYI</sequence>
<keyword evidence="3" id="KW-1185">Reference proteome</keyword>
<accession>A0ABQ8HQC0</accession>